<evidence type="ECO:0000256" key="1">
    <source>
        <dbReference type="ARBA" id="ARBA00022729"/>
    </source>
</evidence>
<sequence>MKHSWMHKVVMGIAVLGILQGCQAAKAPESEKKDTSQTTPSSEQKKVTSDVGATRDVDGVVITLQEAGYTKQRNTVDQDQPKQVVRLQFHIKNTTAEEIGVGSGNFIVYDAENQPLDVYGFDDSFGDVIHTGNELTGPAYFKVNENKPYKVVYMDMDEKIKGEWKIENLKELP</sequence>
<evidence type="ECO:0000313" key="4">
    <source>
        <dbReference type="Proteomes" id="UP000014028"/>
    </source>
</evidence>
<dbReference type="RefSeq" id="WP_016122907.1">
    <property type="nucleotide sequence ID" value="NZ_KB976831.1"/>
</dbReference>
<organism evidence="3 4">
    <name type="scientific">Bacillus cereus VD184</name>
    <dbReference type="NCBI Taxonomy" id="1053242"/>
    <lineage>
        <taxon>Bacteria</taxon>
        <taxon>Bacillati</taxon>
        <taxon>Bacillota</taxon>
        <taxon>Bacilli</taxon>
        <taxon>Bacillales</taxon>
        <taxon>Bacillaceae</taxon>
        <taxon>Bacillus</taxon>
        <taxon>Bacillus cereus group</taxon>
    </lineage>
</organism>
<dbReference type="Proteomes" id="UP000014028">
    <property type="component" value="Unassembled WGS sequence"/>
</dbReference>
<gene>
    <name evidence="3" type="ORF">IKC_05707</name>
</gene>
<protein>
    <recommendedName>
        <fullName evidence="5">DUF4352 domain-containing protein</fullName>
    </recommendedName>
</protein>
<dbReference type="InterPro" id="IPR029050">
    <property type="entry name" value="Immunoprotect_excell_Ig-like"/>
</dbReference>
<dbReference type="EMBL" id="AHFK01000046">
    <property type="protein sequence ID" value="EOQ11108.1"/>
    <property type="molecule type" value="Genomic_DNA"/>
</dbReference>
<dbReference type="PROSITE" id="PS51257">
    <property type="entry name" value="PROKAR_LIPOPROTEIN"/>
    <property type="match status" value="1"/>
</dbReference>
<feature type="region of interest" description="Disordered" evidence="2">
    <location>
        <begin position="27"/>
        <end position="51"/>
    </location>
</feature>
<evidence type="ECO:0000256" key="2">
    <source>
        <dbReference type="SAM" id="MobiDB-lite"/>
    </source>
</evidence>
<evidence type="ECO:0008006" key="5">
    <source>
        <dbReference type="Google" id="ProtNLM"/>
    </source>
</evidence>
<evidence type="ECO:0000313" key="3">
    <source>
        <dbReference type="EMBL" id="EOQ11108.1"/>
    </source>
</evidence>
<reference evidence="3 4" key="1">
    <citation type="submission" date="2012-12" db="EMBL/GenBank/DDBJ databases">
        <title>The Genome Sequence of Bacillus cereus VD184.</title>
        <authorList>
            <consortium name="The Broad Institute Genome Sequencing Platform"/>
            <consortium name="The Broad Institute Genome Sequencing Center for Infectious Disease"/>
            <person name="Feldgarden M."/>
            <person name="Van der Auwera G.A."/>
            <person name="Mahillon J."/>
            <person name="Duprez V."/>
            <person name="Timmery S."/>
            <person name="Mattelet C."/>
            <person name="Dierick K."/>
            <person name="Sun M."/>
            <person name="Yu Z."/>
            <person name="Zhu L."/>
            <person name="Hu X."/>
            <person name="Shank E.B."/>
            <person name="Swiecicka I."/>
            <person name="Hansen B.M."/>
            <person name="Andrup L."/>
            <person name="Walker B."/>
            <person name="Young S.K."/>
            <person name="Zeng Q."/>
            <person name="Gargeya S."/>
            <person name="Fitzgerald M."/>
            <person name="Haas B."/>
            <person name="Abouelleil A."/>
            <person name="Alvarado L."/>
            <person name="Arachchi H.M."/>
            <person name="Berlin A.M."/>
            <person name="Chapman S.B."/>
            <person name="Dewar J."/>
            <person name="Goldberg J."/>
            <person name="Griggs A."/>
            <person name="Gujja S."/>
            <person name="Hansen M."/>
            <person name="Howarth C."/>
            <person name="Imamovic A."/>
            <person name="Larimer J."/>
            <person name="McCowan C."/>
            <person name="Murphy C."/>
            <person name="Neiman D."/>
            <person name="Pearson M."/>
            <person name="Priest M."/>
            <person name="Roberts A."/>
            <person name="Saif S."/>
            <person name="Shea T."/>
            <person name="Sisk P."/>
            <person name="Sykes S."/>
            <person name="Wortman J."/>
            <person name="Nusbaum C."/>
            <person name="Birren B."/>
        </authorList>
    </citation>
    <scope>NUCLEOTIDE SEQUENCE [LARGE SCALE GENOMIC DNA]</scope>
    <source>
        <strain evidence="3 4">VD184</strain>
    </source>
</reference>
<dbReference type="AlphaFoldDB" id="A0A9W5R5Y4"/>
<comment type="caution">
    <text evidence="3">The sequence shown here is derived from an EMBL/GenBank/DDBJ whole genome shotgun (WGS) entry which is preliminary data.</text>
</comment>
<name>A0A9W5R5Y4_BACCE</name>
<keyword evidence="1" id="KW-0732">Signal</keyword>
<proteinExistence type="predicted"/>
<dbReference type="Gene3D" id="2.60.40.1240">
    <property type="match status" value="1"/>
</dbReference>
<accession>A0A9W5R5Y4</accession>